<name>A0A0E9XTA6_ANGAN</name>
<dbReference type="EMBL" id="GBXM01002693">
    <property type="protein sequence ID" value="JAI05885.1"/>
    <property type="molecule type" value="Transcribed_RNA"/>
</dbReference>
<evidence type="ECO:0000313" key="1">
    <source>
        <dbReference type="EMBL" id="JAI05885.1"/>
    </source>
</evidence>
<reference evidence="1" key="1">
    <citation type="submission" date="2014-11" db="EMBL/GenBank/DDBJ databases">
        <authorList>
            <person name="Amaro Gonzalez C."/>
        </authorList>
    </citation>
    <scope>NUCLEOTIDE SEQUENCE</scope>
</reference>
<proteinExistence type="predicted"/>
<accession>A0A0E9XTA6</accession>
<dbReference type="AlphaFoldDB" id="A0A0E9XTA6"/>
<reference evidence="1" key="2">
    <citation type="journal article" date="2015" name="Fish Shellfish Immunol.">
        <title>Early steps in the European eel (Anguilla anguilla)-Vibrio vulnificus interaction in the gills: Role of the RtxA13 toxin.</title>
        <authorList>
            <person name="Callol A."/>
            <person name="Pajuelo D."/>
            <person name="Ebbesson L."/>
            <person name="Teles M."/>
            <person name="MacKenzie S."/>
            <person name="Amaro C."/>
        </authorList>
    </citation>
    <scope>NUCLEOTIDE SEQUENCE</scope>
</reference>
<sequence length="50" mass="6172">MYNRFLDSEFVILYMEHLFEYISANRRQCQPDQPQLAPMFLMFFVCELMD</sequence>
<protein>
    <submittedName>
        <fullName evidence="1">Uncharacterized protein</fullName>
    </submittedName>
</protein>
<organism evidence="1">
    <name type="scientific">Anguilla anguilla</name>
    <name type="common">European freshwater eel</name>
    <name type="synonym">Muraena anguilla</name>
    <dbReference type="NCBI Taxonomy" id="7936"/>
    <lineage>
        <taxon>Eukaryota</taxon>
        <taxon>Metazoa</taxon>
        <taxon>Chordata</taxon>
        <taxon>Craniata</taxon>
        <taxon>Vertebrata</taxon>
        <taxon>Euteleostomi</taxon>
        <taxon>Actinopterygii</taxon>
        <taxon>Neopterygii</taxon>
        <taxon>Teleostei</taxon>
        <taxon>Anguilliformes</taxon>
        <taxon>Anguillidae</taxon>
        <taxon>Anguilla</taxon>
    </lineage>
</organism>